<name>A0ABD3VDJ2_SINWO</name>
<keyword evidence="2" id="KW-0472">Membrane</keyword>
<proteinExistence type="inferred from homology"/>
<dbReference type="InterPro" id="IPR008983">
    <property type="entry name" value="Tumour_necrosis_fac-like_dom"/>
</dbReference>
<dbReference type="EMBL" id="JBJQND010000012">
    <property type="protein sequence ID" value="KAL3859656.1"/>
    <property type="molecule type" value="Genomic_DNA"/>
</dbReference>
<feature type="domain" description="THD" evidence="3">
    <location>
        <begin position="101"/>
        <end position="250"/>
    </location>
</feature>
<feature type="transmembrane region" description="Helical" evidence="2">
    <location>
        <begin position="37"/>
        <end position="58"/>
    </location>
</feature>
<keyword evidence="5" id="KW-1185">Reference proteome</keyword>
<comment type="caution">
    <text evidence="4">The sequence shown here is derived from an EMBL/GenBank/DDBJ whole genome shotgun (WGS) entry which is preliminary data.</text>
</comment>
<dbReference type="Pfam" id="PF00229">
    <property type="entry name" value="TNF"/>
    <property type="match status" value="1"/>
</dbReference>
<evidence type="ECO:0000313" key="5">
    <source>
        <dbReference type="Proteomes" id="UP001634394"/>
    </source>
</evidence>
<evidence type="ECO:0000256" key="2">
    <source>
        <dbReference type="SAM" id="Phobius"/>
    </source>
</evidence>
<organism evidence="4 5">
    <name type="scientific">Sinanodonta woodiana</name>
    <name type="common">Chinese pond mussel</name>
    <name type="synonym">Anodonta woodiana</name>
    <dbReference type="NCBI Taxonomy" id="1069815"/>
    <lineage>
        <taxon>Eukaryota</taxon>
        <taxon>Metazoa</taxon>
        <taxon>Spiralia</taxon>
        <taxon>Lophotrochozoa</taxon>
        <taxon>Mollusca</taxon>
        <taxon>Bivalvia</taxon>
        <taxon>Autobranchia</taxon>
        <taxon>Heteroconchia</taxon>
        <taxon>Palaeoheterodonta</taxon>
        <taxon>Unionida</taxon>
        <taxon>Unionoidea</taxon>
        <taxon>Unionidae</taxon>
        <taxon>Unioninae</taxon>
        <taxon>Sinanodonta</taxon>
    </lineage>
</organism>
<evidence type="ECO:0000259" key="3">
    <source>
        <dbReference type="PROSITE" id="PS50049"/>
    </source>
</evidence>
<dbReference type="InterPro" id="IPR006052">
    <property type="entry name" value="TNF_dom"/>
</dbReference>
<keyword evidence="2" id="KW-0812">Transmembrane</keyword>
<protein>
    <recommendedName>
        <fullName evidence="3">THD domain-containing protein</fullName>
    </recommendedName>
</protein>
<reference evidence="4 5" key="1">
    <citation type="submission" date="2024-11" db="EMBL/GenBank/DDBJ databases">
        <title>Chromosome-level genome assembly of the freshwater bivalve Anodonta woodiana.</title>
        <authorList>
            <person name="Chen X."/>
        </authorList>
    </citation>
    <scope>NUCLEOTIDE SEQUENCE [LARGE SCALE GENOMIC DNA]</scope>
    <source>
        <strain evidence="4">MN2024</strain>
        <tissue evidence="4">Gills</tissue>
    </source>
</reference>
<accession>A0ABD3VDJ2</accession>
<dbReference type="AlphaFoldDB" id="A0ABD3VDJ2"/>
<evidence type="ECO:0000313" key="4">
    <source>
        <dbReference type="EMBL" id="KAL3859656.1"/>
    </source>
</evidence>
<keyword evidence="2" id="KW-1133">Transmembrane helix</keyword>
<evidence type="ECO:0000256" key="1">
    <source>
        <dbReference type="ARBA" id="ARBA00008670"/>
    </source>
</evidence>
<gene>
    <name evidence="4" type="ORF">ACJMK2_009869</name>
</gene>
<dbReference type="PROSITE" id="PS50049">
    <property type="entry name" value="THD_2"/>
    <property type="match status" value="1"/>
</dbReference>
<comment type="similarity">
    <text evidence="1">Belongs to the tumor necrosis factor family.</text>
</comment>
<dbReference type="SUPFAM" id="SSF49842">
    <property type="entry name" value="TNF-like"/>
    <property type="match status" value="1"/>
</dbReference>
<dbReference type="Proteomes" id="UP001634394">
    <property type="component" value="Unassembled WGS sequence"/>
</dbReference>
<dbReference type="Gene3D" id="2.60.120.40">
    <property type="match status" value="1"/>
</dbReference>
<sequence>MKPNGILSQDVELFVFDEETRDGKLSKVKRRNRWSYCLHYIIIPSVVTIITFVLMVVIDRKVIPLWSHPLINSSSAESTSLQLSQTEALMVVEDTKRETRASAHLFYNPNSPNKTVGNNSCVVWDNSTNSTLGSFVSGGIIYESNTGSLQVMESGIYQVYSKLTLKNDNANSSRENSRPVSYSVLLKNGALLTMEQFRLPPPGEDNIHHVLHFGIYHLNAGDKLCVTMSSNITTYLMKWARTSFFGLNLIGPKPG</sequence>